<name>A0A4R2GDP5_9BACT</name>
<sequence length="59" mass="7030">MNVTNFTNNYNKFTLITRYEKSLYAARCCIKAFSVLNNHQNDLFHNNFIHDRSLIALYL</sequence>
<evidence type="ECO:0000313" key="1">
    <source>
        <dbReference type="EMBL" id="TCO05429.1"/>
    </source>
</evidence>
<comment type="caution">
    <text evidence="1">The sequence shown here is derived from an EMBL/GenBank/DDBJ whole genome shotgun (WGS) entry which is preliminary data.</text>
</comment>
<keyword evidence="2" id="KW-1185">Reference proteome</keyword>
<dbReference type="Proteomes" id="UP000295221">
    <property type="component" value="Unassembled WGS sequence"/>
</dbReference>
<dbReference type="EMBL" id="SLWK01000016">
    <property type="protein sequence ID" value="TCO05429.1"/>
    <property type="molecule type" value="Genomic_DNA"/>
</dbReference>
<proteinExistence type="predicted"/>
<protein>
    <submittedName>
        <fullName evidence="1">Uncharacterized protein</fullName>
    </submittedName>
</protein>
<dbReference type="AlphaFoldDB" id="A0A4R2GDP5"/>
<evidence type="ECO:0000313" key="2">
    <source>
        <dbReference type="Proteomes" id="UP000295221"/>
    </source>
</evidence>
<accession>A0A4R2GDP5</accession>
<reference evidence="1 2" key="1">
    <citation type="submission" date="2019-03" db="EMBL/GenBank/DDBJ databases">
        <title>Genomic Encyclopedia of Type Strains, Phase IV (KMG-IV): sequencing the most valuable type-strain genomes for metagenomic binning, comparative biology and taxonomic classification.</title>
        <authorList>
            <person name="Goeker M."/>
        </authorList>
    </citation>
    <scope>NUCLEOTIDE SEQUENCE [LARGE SCALE GENOMIC DNA]</scope>
    <source>
        <strain evidence="1 2">DSM 24179</strain>
    </source>
</reference>
<organism evidence="1 2">
    <name type="scientific">Natronoflexus pectinivorans</name>
    <dbReference type="NCBI Taxonomy" id="682526"/>
    <lineage>
        <taxon>Bacteria</taxon>
        <taxon>Pseudomonadati</taxon>
        <taxon>Bacteroidota</taxon>
        <taxon>Bacteroidia</taxon>
        <taxon>Marinilabiliales</taxon>
        <taxon>Marinilabiliaceae</taxon>
        <taxon>Natronoflexus</taxon>
    </lineage>
</organism>
<gene>
    <name evidence="1" type="ORF">EV194_11661</name>
</gene>